<dbReference type="InterPro" id="IPR032466">
    <property type="entry name" value="Metal_Hydrolase"/>
</dbReference>
<dbReference type="GO" id="GO:0016810">
    <property type="term" value="F:hydrolase activity, acting on carbon-nitrogen (but not peptide) bonds"/>
    <property type="evidence" value="ECO:0007669"/>
    <property type="project" value="InterPro"/>
</dbReference>
<evidence type="ECO:0000256" key="1">
    <source>
        <dbReference type="ARBA" id="ARBA00006745"/>
    </source>
</evidence>
<proteinExistence type="inferred from homology"/>
<feature type="region of interest" description="Disordered" evidence="3">
    <location>
        <begin position="460"/>
        <end position="485"/>
    </location>
</feature>
<dbReference type="Gene3D" id="3.20.20.140">
    <property type="entry name" value="Metal-dependent hydrolases"/>
    <property type="match status" value="1"/>
</dbReference>
<dbReference type="eggNOG" id="COG0402">
    <property type="taxonomic scope" value="Bacteria"/>
</dbReference>
<keyword evidence="6" id="KW-1185">Reference proteome</keyword>
<comment type="similarity">
    <text evidence="1">Belongs to the metallo-dependent hydrolases superfamily. ATZ/TRZ family.</text>
</comment>
<dbReference type="Pfam" id="PF01979">
    <property type="entry name" value="Amidohydro_1"/>
    <property type="match status" value="1"/>
</dbReference>
<name>K2JX73_9PROT</name>
<dbReference type="InterPro" id="IPR050287">
    <property type="entry name" value="MTA/SAH_deaminase"/>
</dbReference>
<evidence type="ECO:0000256" key="2">
    <source>
        <dbReference type="ARBA" id="ARBA00022801"/>
    </source>
</evidence>
<dbReference type="InterPro" id="IPR006680">
    <property type="entry name" value="Amidohydro-rel"/>
</dbReference>
<dbReference type="AlphaFoldDB" id="K2JX73"/>
<dbReference type="Gene3D" id="2.30.40.10">
    <property type="entry name" value="Urease, subunit C, domain 1"/>
    <property type="match status" value="1"/>
</dbReference>
<dbReference type="Proteomes" id="UP000006746">
    <property type="component" value="Unassembled WGS sequence"/>
</dbReference>
<dbReference type="SUPFAM" id="SSF51338">
    <property type="entry name" value="Composite domain of metallo-dependent hydrolases"/>
    <property type="match status" value="1"/>
</dbReference>
<organism evidence="5 6">
    <name type="scientific">Oceanibaculum indicum P24</name>
    <dbReference type="NCBI Taxonomy" id="1207063"/>
    <lineage>
        <taxon>Bacteria</taxon>
        <taxon>Pseudomonadati</taxon>
        <taxon>Pseudomonadota</taxon>
        <taxon>Alphaproteobacteria</taxon>
        <taxon>Rhodospirillales</taxon>
        <taxon>Oceanibaculaceae</taxon>
        <taxon>Oceanibaculum</taxon>
    </lineage>
</organism>
<dbReference type="EMBL" id="AMRL01000028">
    <property type="protein sequence ID" value="EKE69845.1"/>
    <property type="molecule type" value="Genomic_DNA"/>
</dbReference>
<dbReference type="PANTHER" id="PTHR43794">
    <property type="entry name" value="AMINOHYDROLASE SSNA-RELATED"/>
    <property type="match status" value="1"/>
</dbReference>
<comment type="caution">
    <text evidence="5">The sequence shown here is derived from an EMBL/GenBank/DDBJ whole genome shotgun (WGS) entry which is preliminary data.</text>
</comment>
<evidence type="ECO:0000313" key="5">
    <source>
        <dbReference type="EMBL" id="EKE69845.1"/>
    </source>
</evidence>
<feature type="domain" description="WW" evidence="4">
    <location>
        <begin position="138"/>
        <end position="171"/>
    </location>
</feature>
<evidence type="ECO:0000259" key="4">
    <source>
        <dbReference type="PROSITE" id="PS50020"/>
    </source>
</evidence>
<dbReference type="PANTHER" id="PTHR43794:SF11">
    <property type="entry name" value="AMIDOHYDROLASE-RELATED DOMAIN-CONTAINING PROTEIN"/>
    <property type="match status" value="1"/>
</dbReference>
<protein>
    <submittedName>
        <fullName evidence="5">Amidohydrolase</fullName>
    </submittedName>
</protein>
<dbReference type="InterPro" id="IPR011059">
    <property type="entry name" value="Metal-dep_hydrolase_composite"/>
</dbReference>
<dbReference type="RefSeq" id="WP_008945826.1">
    <property type="nucleotide sequence ID" value="NZ_AMRL01000028.1"/>
</dbReference>
<dbReference type="STRING" id="1207063.P24_16120"/>
<evidence type="ECO:0000256" key="3">
    <source>
        <dbReference type="SAM" id="MobiDB-lite"/>
    </source>
</evidence>
<keyword evidence="2 5" id="KW-0378">Hydrolase</keyword>
<gene>
    <name evidence="5" type="ORF">P24_16120</name>
</gene>
<dbReference type="PATRIC" id="fig|1207063.3.peg.3248"/>
<dbReference type="PROSITE" id="PS50020">
    <property type="entry name" value="WW_DOMAIN_2"/>
    <property type="match status" value="1"/>
</dbReference>
<dbReference type="InterPro" id="IPR001202">
    <property type="entry name" value="WW_dom"/>
</dbReference>
<sequence length="485" mass="53346">MNSTDAKTAKTVVIRKADWTVAWDAGKNRHVYRRGIDIAFWGNAILHVGPDYDGPADSEIDGRQSVVLPGLINIHCHPYNQPTYKGVREELGNPKLYMSALYDRTALFQDHEGGPEAPCAYALSEMLLSGVTTIADLSPSYPGWIELLAKSGVRAYVTPQFREARWDVPTGHRLDFVWDKEAGQKQFEKALALVDEAVAHPSGRLSGIVMPAQVDTCSAEMFQESVKAARARKLPLQTHAAQSVVEFHEMTRRHGLTPIQWLDEVGFLAPDVTIGHGMFLDHHSLIHWESRSDLGLLAKRGATVAHCPTVFSRYGHTLEHFGKYLEAGVNMAIGTDTHPHNLWEEMRTAAILARVNAKDFRAVTTADMFNAVTTGPAKALGRDDIGRLAPGAKADIVLVDATHPIMRPLRDPLRSLVYTAAERAVRDVYVDGVLRVENGQVLGFDFAAAAEAVEQGQRRAEATVAQRNPKGLSGRDISPLALEEM</sequence>
<evidence type="ECO:0000313" key="6">
    <source>
        <dbReference type="Proteomes" id="UP000006746"/>
    </source>
</evidence>
<reference evidence="5 6" key="1">
    <citation type="journal article" date="2012" name="J. Bacteriol.">
        <title>Genome Sequence of Oceanibaculum indicum Type Strain P24.</title>
        <authorList>
            <person name="Lai Q."/>
            <person name="Shao Z."/>
        </authorList>
    </citation>
    <scope>NUCLEOTIDE SEQUENCE [LARGE SCALE GENOMIC DNA]</scope>
    <source>
        <strain evidence="5 6">P24</strain>
    </source>
</reference>
<accession>K2JX73</accession>
<dbReference type="SUPFAM" id="SSF51556">
    <property type="entry name" value="Metallo-dependent hydrolases"/>
    <property type="match status" value="1"/>
</dbReference>